<organism evidence="2 3">
    <name type="scientific">Actinomyces capricornis</name>
    <dbReference type="NCBI Taxonomy" id="2755559"/>
    <lineage>
        <taxon>Bacteria</taxon>
        <taxon>Bacillati</taxon>
        <taxon>Actinomycetota</taxon>
        <taxon>Actinomycetes</taxon>
        <taxon>Actinomycetales</taxon>
        <taxon>Actinomycetaceae</taxon>
        <taxon>Actinomyces</taxon>
    </lineage>
</organism>
<evidence type="ECO:0000313" key="2">
    <source>
        <dbReference type="EMBL" id="BDA65235.1"/>
    </source>
</evidence>
<feature type="compositionally biased region" description="Polar residues" evidence="1">
    <location>
        <begin position="20"/>
        <end position="33"/>
    </location>
</feature>
<name>A0ABN6KAS4_9ACTO</name>
<feature type="compositionally biased region" description="Polar residues" evidence="1">
    <location>
        <begin position="1"/>
        <end position="12"/>
    </location>
</feature>
<protein>
    <submittedName>
        <fullName evidence="2">Uncharacterized protein</fullName>
    </submittedName>
</protein>
<evidence type="ECO:0000256" key="1">
    <source>
        <dbReference type="SAM" id="MobiDB-lite"/>
    </source>
</evidence>
<evidence type="ECO:0000313" key="3">
    <source>
        <dbReference type="Proteomes" id="UP000824496"/>
    </source>
</evidence>
<dbReference type="EMBL" id="AP025017">
    <property type="protein sequence ID" value="BDA65235.1"/>
    <property type="molecule type" value="Genomic_DNA"/>
</dbReference>
<keyword evidence="3" id="KW-1185">Reference proteome</keyword>
<sequence length="73" mass="7233">MAAGAQTATVTPSGPRWVPSGQSAWAQVDCSSGNGDGAAEVEAADMAASLAPEPDSRLSTAVPPPTGTPDRRP</sequence>
<proteinExistence type="predicted"/>
<reference evidence="2 3" key="1">
    <citation type="submission" date="2021-08" db="EMBL/GenBank/DDBJ databases">
        <title>Whole genome sequence of novel Actinomyces species strain MAS-1.</title>
        <authorList>
            <person name="Saito M."/>
            <person name="Kuwahara N."/>
            <person name="Takizawa T."/>
            <person name="Gotouda H."/>
            <person name="Ochiai T."/>
        </authorList>
    </citation>
    <scope>NUCLEOTIDE SEQUENCE [LARGE SCALE GENOMIC DNA]</scope>
    <source>
        <strain evidence="2 3">MAS-1</strain>
    </source>
</reference>
<dbReference type="Proteomes" id="UP000824496">
    <property type="component" value="Chromosome"/>
</dbReference>
<accession>A0ABN6KAS4</accession>
<gene>
    <name evidence="2" type="ORF">MANAM107_20690</name>
</gene>
<feature type="region of interest" description="Disordered" evidence="1">
    <location>
        <begin position="49"/>
        <end position="73"/>
    </location>
</feature>
<feature type="region of interest" description="Disordered" evidence="1">
    <location>
        <begin position="1"/>
        <end position="37"/>
    </location>
</feature>